<dbReference type="SMART" id="SM00355">
    <property type="entry name" value="ZnF_C2H2"/>
    <property type="match status" value="7"/>
</dbReference>
<sequence length="1542" mass="171552">MSSEQKHFFCDTKQISFLKHNAMKNFSTDITLKKELVSDPLSMTIQPAILDTNLTYGLKNVKIELPKVNIPNEVLMKHEVDRFRKLFQCKQQTARKSLSLEKISGSNLNCSEGSHLQIKPEVQFEKGLKAAAKILNFTCTKCKDNIRYSPNDLQKHFQLLHYGELPLYPCEMCSFSANDFQSFKQHRRIHRSTLVKCELCNDEQIYTLLALTKHFISEHCINGHFQCEKCGFSTYDVGTFVQHIHKHKEIPYKCGKCHQENFTEEELRNHLLVHTSMFSFGCPYCSYSTSRKDYLLKHIIALHRDHFIAKEKLEKDKYEKRVVKTPAGLKLVLRRYKMGASKKPLWRRKKISSGSDSAGEENTQVLRSVNKIQTNADELNQCMRDVETNEEKDQTKYTEKRHFMGGMLSATTAQYNKADDGTSYGLGLLKNAVHGPTVLMVKNNKISVPANYSAKFMGFKMVDGKQHIVIKLLPTSKQNEYLLGQKVDPVKDGSATPLLQTADPCGLSSGAIPHVTDQSTLKNNCVHPLTSPPFSCPVPHSGNTKVEKQNNSILYDRSVSETVAPSNTAVGKSPNYLPMKLDSAVPPHEEVTEVGTQTSISWGSFHPSSHPQVLPPAITNTLHYDPMETPLFPELKMQNGGLNNSNGTNNLYYSTSVDSSNEGLLSFHNYSKTDSLENPCSIWMSTDGRYKEFSKRGSFQNSRNEPASSHSESMKGLKAEKVVSAQSDINKTYKHVNTKNNSVSFKNQSKCGVDSKCFTEDKHNGQQYLDSNSEQGFQNVAEKFQENASDCVNSFLMPKITSVFSLQSEQAANYLSPEINQLLQDVLKVKTTSQQEFHSKTSNCVRLHSGKLLSGSETGNAACVRLNSSATACGFQRPPSNVHFPLCKRELSTRCSTNEGTCHGRKRETPKTSLDSQDVDKLSRTPSVGTLLKTPTDEFTQQLVKDKVLSAAQNPSSFSPVLPVLQEQKKALFVRSLPSRFFVPFHLSNQSRQQVVSGKSLPSTSSSDGHVTKGVPASFVSNKGPGMILTFTGAVGTVADAGNDSSQVLGGIASREFGKITISASEVKDKNGSFRNVRSPYNGEVCGTIKDSLNGMPFKAPLVIANSSESSVKATSSVKVLPEHQDALEPVKQQEIKQEQHVYALSPDGQQGVFLKCMTPNKPVVHKPLLFQDNAHQNCQPKKTGAMQQQLLLKIKTPTSDTLSDNTQSVSNSVPSLQVDNLQFLTPALAQKQTNFSFNDALNLPGGLMPANASLASSNPACCVPPVEPVYSAKSAGMQLQKCSIESAQVITATKRNNSGCQKSAWSTQNRTAKVKPSLKQAGSKSSGGQRNKNFKRKRKASCPEPPRKKAMLHRKCKEKNQAEIVNESGSLYKPRASKTTVRTLKLLPFNSNQLVKCPRRNQPVVVLNHPDVDVPEVVNVMKTIAKFKGHVLKVLLSKRTVEALLQPDFCNPLDVTTDDFSQKRYRTIKPISPVKERFVLKLTLKKTSKNNYQIVKTTSNNTLKAKFSCWFCGRIFDNQDKWVGHGQRHLMEATRDWNSLK</sequence>
<name>A0A7L3H815_9PASS</name>
<evidence type="ECO:0000256" key="5">
    <source>
        <dbReference type="PROSITE-ProRule" id="PRU00042"/>
    </source>
</evidence>
<proteinExistence type="predicted"/>
<dbReference type="GO" id="GO:0008270">
    <property type="term" value="F:zinc ion binding"/>
    <property type="evidence" value="ECO:0007669"/>
    <property type="project" value="UniProtKB-KW"/>
</dbReference>
<evidence type="ECO:0000256" key="4">
    <source>
        <dbReference type="ARBA" id="ARBA00022833"/>
    </source>
</evidence>
<keyword evidence="4" id="KW-0862">Zinc</keyword>
<feature type="region of interest" description="Disordered" evidence="6">
    <location>
        <begin position="897"/>
        <end position="921"/>
    </location>
</feature>
<evidence type="ECO:0000313" key="8">
    <source>
        <dbReference type="EMBL" id="NXT99769.1"/>
    </source>
</evidence>
<keyword evidence="2" id="KW-0677">Repeat</keyword>
<accession>A0A7L3H815</accession>
<organism evidence="8 9">
    <name type="scientific">Buphagus erythrorhynchus</name>
    <name type="common">red-billed oxpecker</name>
    <dbReference type="NCBI Taxonomy" id="245048"/>
    <lineage>
        <taxon>Eukaryota</taxon>
        <taxon>Metazoa</taxon>
        <taxon>Chordata</taxon>
        <taxon>Craniata</taxon>
        <taxon>Vertebrata</taxon>
        <taxon>Euteleostomi</taxon>
        <taxon>Archelosauria</taxon>
        <taxon>Archosauria</taxon>
        <taxon>Dinosauria</taxon>
        <taxon>Saurischia</taxon>
        <taxon>Theropoda</taxon>
        <taxon>Coelurosauria</taxon>
        <taxon>Aves</taxon>
        <taxon>Neognathae</taxon>
        <taxon>Neoaves</taxon>
        <taxon>Telluraves</taxon>
        <taxon>Australaves</taxon>
        <taxon>Passeriformes</taxon>
        <taxon>Sturnidae</taxon>
        <taxon>Buphagus</taxon>
    </lineage>
</organism>
<feature type="compositionally biased region" description="Polar residues" evidence="6">
    <location>
        <begin position="697"/>
        <end position="711"/>
    </location>
</feature>
<gene>
    <name evidence="8" type="primary">Znf518a</name>
    <name evidence="8" type="ORF">BUPERY_R11439</name>
</gene>
<feature type="compositionally biased region" description="Polar residues" evidence="6">
    <location>
        <begin position="1321"/>
        <end position="1332"/>
    </location>
</feature>
<dbReference type="PANTHER" id="PTHR24379:SF121">
    <property type="entry name" value="C2H2-TYPE DOMAIN-CONTAINING PROTEIN"/>
    <property type="match status" value="1"/>
</dbReference>
<keyword evidence="9" id="KW-1185">Reference proteome</keyword>
<evidence type="ECO:0000313" key="9">
    <source>
        <dbReference type="Proteomes" id="UP000566314"/>
    </source>
</evidence>
<dbReference type="OrthoDB" id="6778897at2759"/>
<evidence type="ECO:0000256" key="1">
    <source>
        <dbReference type="ARBA" id="ARBA00022723"/>
    </source>
</evidence>
<feature type="non-terminal residue" evidence="8">
    <location>
        <position position="1"/>
    </location>
</feature>
<feature type="region of interest" description="Disordered" evidence="6">
    <location>
        <begin position="1299"/>
        <end position="1349"/>
    </location>
</feature>
<feature type="non-terminal residue" evidence="8">
    <location>
        <position position="1542"/>
    </location>
</feature>
<evidence type="ECO:0000256" key="2">
    <source>
        <dbReference type="ARBA" id="ARBA00022737"/>
    </source>
</evidence>
<dbReference type="Gene3D" id="3.30.160.60">
    <property type="entry name" value="Classic Zinc Finger"/>
    <property type="match status" value="2"/>
</dbReference>
<dbReference type="PANTHER" id="PTHR24379">
    <property type="entry name" value="KRAB AND ZINC FINGER DOMAIN-CONTAINING"/>
    <property type="match status" value="1"/>
</dbReference>
<evidence type="ECO:0000256" key="3">
    <source>
        <dbReference type="ARBA" id="ARBA00022771"/>
    </source>
</evidence>
<feature type="domain" description="C2H2-type" evidence="7">
    <location>
        <begin position="1508"/>
        <end position="1535"/>
    </location>
</feature>
<reference evidence="8 9" key="1">
    <citation type="submission" date="2019-09" db="EMBL/GenBank/DDBJ databases">
        <title>Bird 10,000 Genomes (B10K) Project - Family phase.</title>
        <authorList>
            <person name="Zhang G."/>
        </authorList>
    </citation>
    <scope>NUCLEOTIDE SEQUENCE [LARGE SCALE GENOMIC DNA]</scope>
    <source>
        <strain evidence="8">B10K-DU-012-02</strain>
    </source>
</reference>
<dbReference type="InterPro" id="IPR036236">
    <property type="entry name" value="Znf_C2H2_sf"/>
</dbReference>
<dbReference type="SUPFAM" id="SSF57667">
    <property type="entry name" value="beta-beta-alpha zinc fingers"/>
    <property type="match status" value="1"/>
</dbReference>
<evidence type="ECO:0000259" key="7">
    <source>
        <dbReference type="PROSITE" id="PS50157"/>
    </source>
</evidence>
<keyword evidence="1" id="KW-0479">Metal-binding</keyword>
<dbReference type="Proteomes" id="UP000566314">
    <property type="component" value="Unassembled WGS sequence"/>
</dbReference>
<dbReference type="EMBL" id="VZTT01026355">
    <property type="protein sequence ID" value="NXT99769.1"/>
    <property type="molecule type" value="Genomic_DNA"/>
</dbReference>
<protein>
    <submittedName>
        <fullName evidence="8">Z518A protein</fullName>
    </submittedName>
</protein>
<dbReference type="InterPro" id="IPR013087">
    <property type="entry name" value="Znf_C2H2_type"/>
</dbReference>
<dbReference type="PROSITE" id="PS50157">
    <property type="entry name" value="ZINC_FINGER_C2H2_2"/>
    <property type="match status" value="2"/>
</dbReference>
<keyword evidence="3 5" id="KW-0863">Zinc-finger</keyword>
<feature type="domain" description="C2H2-type" evidence="7">
    <location>
        <begin position="252"/>
        <end position="279"/>
    </location>
</feature>
<feature type="compositionally biased region" description="Polar residues" evidence="6">
    <location>
        <begin position="1299"/>
        <end position="1312"/>
    </location>
</feature>
<feature type="region of interest" description="Disordered" evidence="6">
    <location>
        <begin position="694"/>
        <end position="718"/>
    </location>
</feature>
<evidence type="ECO:0000256" key="6">
    <source>
        <dbReference type="SAM" id="MobiDB-lite"/>
    </source>
</evidence>
<dbReference type="PROSITE" id="PS00028">
    <property type="entry name" value="ZINC_FINGER_C2H2_1"/>
    <property type="match status" value="1"/>
</dbReference>
<comment type="caution">
    <text evidence="8">The sequence shown here is derived from an EMBL/GenBank/DDBJ whole genome shotgun (WGS) entry which is preliminary data.</text>
</comment>